<dbReference type="Proteomes" id="UP001056035">
    <property type="component" value="Chromosome"/>
</dbReference>
<proteinExistence type="predicted"/>
<keyword evidence="1" id="KW-0812">Transmembrane</keyword>
<feature type="transmembrane region" description="Helical" evidence="1">
    <location>
        <begin position="126"/>
        <end position="151"/>
    </location>
</feature>
<reference evidence="2 3" key="1">
    <citation type="submission" date="2022-06" db="EMBL/GenBank/DDBJ databases">
        <title>Paraconexibacter antarcticus.</title>
        <authorList>
            <person name="Kim C.S."/>
        </authorList>
    </citation>
    <scope>NUCLEOTIDE SEQUENCE [LARGE SCALE GENOMIC DNA]</scope>
    <source>
        <strain evidence="2 3">02-257</strain>
    </source>
</reference>
<keyword evidence="1" id="KW-1133">Transmembrane helix</keyword>
<gene>
    <name evidence="2" type="ORF">NBH00_24340</name>
</gene>
<sequence length="233" mass="24767">MPRSEFAFVQGVRDTRGALVRWNRDPWPILRGWLVWSAVVAAGLLWSVWVIGSVTAPGSGAGSYLPGFNAPAHLSDVGHVLFRNSLVLALHSFACVAGFIAGSSLPEQAEGYGRFMRRAHDHIGRGAIIFVICATTFSLVTQALSIGHAAATLAAANHMSVGVLLVGLLPHAIPELIALFLPLAAWLVASRRGDWHELLAATFVTTALAAPVLVLAAFIEVYVSPHLLLALRG</sequence>
<name>A0ABY5DU62_9ACTN</name>
<evidence type="ECO:0000313" key="3">
    <source>
        <dbReference type="Proteomes" id="UP001056035"/>
    </source>
</evidence>
<feature type="transmembrane region" description="Helical" evidence="1">
    <location>
        <begin position="198"/>
        <end position="219"/>
    </location>
</feature>
<evidence type="ECO:0000256" key="1">
    <source>
        <dbReference type="SAM" id="Phobius"/>
    </source>
</evidence>
<dbReference type="InterPro" id="IPR002798">
    <property type="entry name" value="SpoIIM-like"/>
</dbReference>
<feature type="transmembrane region" description="Helical" evidence="1">
    <location>
        <begin position="163"/>
        <end position="186"/>
    </location>
</feature>
<protein>
    <submittedName>
        <fullName evidence="2">Stage II sporulation protein M</fullName>
    </submittedName>
</protein>
<accession>A0ABY5DU62</accession>
<dbReference type="RefSeq" id="WP_254571156.1">
    <property type="nucleotide sequence ID" value="NZ_CP098502.1"/>
</dbReference>
<feature type="transmembrane region" description="Helical" evidence="1">
    <location>
        <begin position="86"/>
        <end position="105"/>
    </location>
</feature>
<dbReference type="Pfam" id="PF01944">
    <property type="entry name" value="SpoIIM"/>
    <property type="match status" value="1"/>
</dbReference>
<keyword evidence="1" id="KW-0472">Membrane</keyword>
<dbReference type="EMBL" id="CP098502">
    <property type="protein sequence ID" value="UTI64454.1"/>
    <property type="molecule type" value="Genomic_DNA"/>
</dbReference>
<feature type="transmembrane region" description="Helical" evidence="1">
    <location>
        <begin position="33"/>
        <end position="52"/>
    </location>
</feature>
<organism evidence="2 3">
    <name type="scientific">Paraconexibacter antarcticus</name>
    <dbReference type="NCBI Taxonomy" id="2949664"/>
    <lineage>
        <taxon>Bacteria</taxon>
        <taxon>Bacillati</taxon>
        <taxon>Actinomycetota</taxon>
        <taxon>Thermoleophilia</taxon>
        <taxon>Solirubrobacterales</taxon>
        <taxon>Paraconexibacteraceae</taxon>
        <taxon>Paraconexibacter</taxon>
    </lineage>
</organism>
<keyword evidence="3" id="KW-1185">Reference proteome</keyword>
<evidence type="ECO:0000313" key="2">
    <source>
        <dbReference type="EMBL" id="UTI64454.1"/>
    </source>
</evidence>